<evidence type="ECO:0000313" key="9">
    <source>
        <dbReference type="EMBL" id="AQS37686.1"/>
    </source>
</evidence>
<gene>
    <name evidence="9" type="ORF">Sps_02532</name>
</gene>
<dbReference type="PANTHER" id="PTHR33751">
    <property type="entry name" value="CBB3-TYPE CYTOCHROME C OXIDASE SUBUNIT FIXP"/>
    <property type="match status" value="1"/>
</dbReference>
<dbReference type="InterPro" id="IPR050597">
    <property type="entry name" value="Cytochrome_c_Oxidase_Subunit"/>
</dbReference>
<evidence type="ECO:0000256" key="6">
    <source>
        <dbReference type="PROSITE-ProRule" id="PRU00433"/>
    </source>
</evidence>
<dbReference type="InterPro" id="IPR036909">
    <property type="entry name" value="Cyt_c-like_dom_sf"/>
</dbReference>
<name>A0A1S6HQ81_9GAMM</name>
<accession>A0A1S6HQ81</accession>
<keyword evidence="2 6" id="KW-0349">Heme</keyword>
<dbReference type="SUPFAM" id="SSF46626">
    <property type="entry name" value="Cytochrome c"/>
    <property type="match status" value="1"/>
</dbReference>
<keyword evidence="3 6" id="KW-0479">Metal-binding</keyword>
<dbReference type="STRING" id="225848.Sps_02532"/>
<dbReference type="Proteomes" id="UP000189545">
    <property type="component" value="Chromosome"/>
</dbReference>
<evidence type="ECO:0000259" key="8">
    <source>
        <dbReference type="PROSITE" id="PS51007"/>
    </source>
</evidence>
<dbReference type="GO" id="GO:0046872">
    <property type="term" value="F:metal ion binding"/>
    <property type="evidence" value="ECO:0007669"/>
    <property type="project" value="UniProtKB-KW"/>
</dbReference>
<dbReference type="KEGG" id="spsw:Sps_02532"/>
<keyword evidence="5 6" id="KW-0408">Iron</keyword>
<dbReference type="GO" id="GO:0009055">
    <property type="term" value="F:electron transfer activity"/>
    <property type="evidence" value="ECO:0007669"/>
    <property type="project" value="InterPro"/>
</dbReference>
<dbReference type="EMBL" id="CP014782">
    <property type="protein sequence ID" value="AQS37686.1"/>
    <property type="molecule type" value="Genomic_DNA"/>
</dbReference>
<proteinExistence type="predicted"/>
<evidence type="ECO:0000256" key="7">
    <source>
        <dbReference type="SAM" id="SignalP"/>
    </source>
</evidence>
<organism evidence="9 10">
    <name type="scientific">Shewanella psychrophila</name>
    <dbReference type="NCBI Taxonomy" id="225848"/>
    <lineage>
        <taxon>Bacteria</taxon>
        <taxon>Pseudomonadati</taxon>
        <taxon>Pseudomonadota</taxon>
        <taxon>Gammaproteobacteria</taxon>
        <taxon>Alteromonadales</taxon>
        <taxon>Shewanellaceae</taxon>
        <taxon>Shewanella</taxon>
    </lineage>
</organism>
<feature type="domain" description="Cytochrome c" evidence="8">
    <location>
        <begin position="29"/>
        <end position="108"/>
    </location>
</feature>
<reference evidence="9 10" key="1">
    <citation type="submission" date="2016-03" db="EMBL/GenBank/DDBJ databases">
        <title>Complete genome sequence of Shewanella psychrophila WP2, a deep sea bacterium isolated from west Pacific sediment.</title>
        <authorList>
            <person name="Xu G."/>
            <person name="Jian H."/>
        </authorList>
    </citation>
    <scope>NUCLEOTIDE SEQUENCE [LARGE SCALE GENOMIC DNA]</scope>
    <source>
        <strain evidence="9 10">WP2</strain>
    </source>
</reference>
<keyword evidence="10" id="KW-1185">Reference proteome</keyword>
<keyword evidence="4" id="KW-0249">Electron transport</keyword>
<evidence type="ECO:0000256" key="5">
    <source>
        <dbReference type="ARBA" id="ARBA00023004"/>
    </source>
</evidence>
<feature type="signal peptide" evidence="7">
    <location>
        <begin position="1"/>
        <end position="32"/>
    </location>
</feature>
<evidence type="ECO:0000256" key="1">
    <source>
        <dbReference type="ARBA" id="ARBA00022448"/>
    </source>
</evidence>
<sequence>MGVNMSNKQQRIKQLSYSLLLPCILSSSVVIADPDARLLAMCQACHGSDGSNEFSSIPNLKWQNQQYMVQQLQQFKSGQRQDKTMTKVAILLSTEQMESMASYFSKGEEK</sequence>
<keyword evidence="7" id="KW-0732">Signal</keyword>
<dbReference type="Gene3D" id="1.10.760.10">
    <property type="entry name" value="Cytochrome c-like domain"/>
    <property type="match status" value="1"/>
</dbReference>
<evidence type="ECO:0000256" key="2">
    <source>
        <dbReference type="ARBA" id="ARBA00022617"/>
    </source>
</evidence>
<dbReference type="AlphaFoldDB" id="A0A1S6HQ81"/>
<dbReference type="PROSITE" id="PS51007">
    <property type="entry name" value="CYTC"/>
    <property type="match status" value="1"/>
</dbReference>
<evidence type="ECO:0000256" key="4">
    <source>
        <dbReference type="ARBA" id="ARBA00022982"/>
    </source>
</evidence>
<keyword evidence="1" id="KW-0813">Transport</keyword>
<dbReference type="InterPro" id="IPR009056">
    <property type="entry name" value="Cyt_c-like_dom"/>
</dbReference>
<dbReference type="PANTHER" id="PTHR33751:SF9">
    <property type="entry name" value="CYTOCHROME C4"/>
    <property type="match status" value="1"/>
</dbReference>
<evidence type="ECO:0000256" key="3">
    <source>
        <dbReference type="ARBA" id="ARBA00022723"/>
    </source>
</evidence>
<dbReference type="GO" id="GO:0020037">
    <property type="term" value="F:heme binding"/>
    <property type="evidence" value="ECO:0007669"/>
    <property type="project" value="InterPro"/>
</dbReference>
<evidence type="ECO:0000313" key="10">
    <source>
        <dbReference type="Proteomes" id="UP000189545"/>
    </source>
</evidence>
<protein>
    <submittedName>
        <fullName evidence="9">Cytochrome c553</fullName>
    </submittedName>
</protein>
<feature type="chain" id="PRO_5010562321" evidence="7">
    <location>
        <begin position="33"/>
        <end position="110"/>
    </location>
</feature>